<dbReference type="Proteomes" id="UP000612233">
    <property type="component" value="Unassembled WGS sequence"/>
</dbReference>
<evidence type="ECO:0000313" key="1">
    <source>
        <dbReference type="EMBL" id="MBD2769585.1"/>
    </source>
</evidence>
<evidence type="ECO:0000313" key="2">
    <source>
        <dbReference type="Proteomes" id="UP000612233"/>
    </source>
</evidence>
<dbReference type="EMBL" id="JACXAD010000021">
    <property type="protein sequence ID" value="MBD2769585.1"/>
    <property type="molecule type" value="Genomic_DNA"/>
</dbReference>
<keyword evidence="2" id="KW-1185">Reference proteome</keyword>
<dbReference type="AlphaFoldDB" id="A0A927GKL0"/>
<dbReference type="RefSeq" id="WP_191006394.1">
    <property type="nucleotide sequence ID" value="NZ_JACXAD010000021.1"/>
</dbReference>
<protein>
    <submittedName>
        <fullName evidence="1">Uncharacterized protein</fullName>
    </submittedName>
</protein>
<proteinExistence type="predicted"/>
<sequence length="247" mass="26386">MAQLVGSRARSGQYAARLNAGGSTPQPLGPLKQLAVQRGDTVRVTAPGLYPQAVPHNFWFSLASFLTGLLQPAPSQPTPPDGVPRGGLPLLQVGVAAGLAAVPQLSGGVPRGYVRLLVFDADSNLVSQQTQQLSAAALNNYEALRLQVVVPQDGYVSAYVGNESNVDVFFDDVTVEHRQGLLVQETQYHPTGLELAGLTRQTTPALSKARRKLPKFNTQTGIIGRTYNPRIGPAIKFALNARPIFMP</sequence>
<accession>A0A927GKL0</accession>
<name>A0A927GKL0_9BACT</name>
<comment type="caution">
    <text evidence="1">The sequence shown here is derived from an EMBL/GenBank/DDBJ whole genome shotgun (WGS) entry which is preliminary data.</text>
</comment>
<reference evidence="1" key="1">
    <citation type="submission" date="2020-09" db="EMBL/GenBank/DDBJ databases">
        <authorList>
            <person name="Kim M.K."/>
        </authorList>
    </citation>
    <scope>NUCLEOTIDE SEQUENCE</scope>
    <source>
        <strain evidence="1">BT664</strain>
    </source>
</reference>
<gene>
    <name evidence="1" type="ORF">IC235_16980</name>
</gene>
<organism evidence="1 2">
    <name type="scientific">Hymenobacter montanus</name>
    <dbReference type="NCBI Taxonomy" id="2771359"/>
    <lineage>
        <taxon>Bacteria</taxon>
        <taxon>Pseudomonadati</taxon>
        <taxon>Bacteroidota</taxon>
        <taxon>Cytophagia</taxon>
        <taxon>Cytophagales</taxon>
        <taxon>Hymenobacteraceae</taxon>
        <taxon>Hymenobacter</taxon>
    </lineage>
</organism>